<gene>
    <name evidence="1" type="ORF">J2Z34_002416</name>
</gene>
<protein>
    <submittedName>
        <fullName evidence="1">Uncharacterized protein</fullName>
    </submittedName>
</protein>
<sequence>METTIHVSLDIDEAIETLDDAVINGSITGEKLDHYEVRFSDRRVVVMVYEKHFYRVGNRLTLTVTIDDAAGATRVHYVGGGGGEGLFRFDWGASQSFGKIVEDSLRPYETWL</sequence>
<dbReference type="Pfam" id="PF19524">
    <property type="entry name" value="DUF6054"/>
    <property type="match status" value="1"/>
</dbReference>
<reference evidence="1 2" key="1">
    <citation type="submission" date="2021-03" db="EMBL/GenBank/DDBJ databases">
        <title>Genomic Encyclopedia of Type Strains, Phase IV (KMG-IV): sequencing the most valuable type-strain genomes for metagenomic binning, comparative biology and taxonomic classification.</title>
        <authorList>
            <person name="Goeker M."/>
        </authorList>
    </citation>
    <scope>NUCLEOTIDE SEQUENCE [LARGE SCALE GENOMIC DNA]</scope>
    <source>
        <strain evidence="1 2">DSM 6139</strain>
    </source>
</reference>
<accession>A0ABS4G5U8</accession>
<keyword evidence="2" id="KW-1185">Reference proteome</keyword>
<evidence type="ECO:0000313" key="1">
    <source>
        <dbReference type="EMBL" id="MBP1919920.1"/>
    </source>
</evidence>
<dbReference type="Proteomes" id="UP001519271">
    <property type="component" value="Unassembled WGS sequence"/>
</dbReference>
<dbReference type="EMBL" id="JAGGKC010000021">
    <property type="protein sequence ID" value="MBP1919920.1"/>
    <property type="molecule type" value="Genomic_DNA"/>
</dbReference>
<evidence type="ECO:0000313" key="2">
    <source>
        <dbReference type="Proteomes" id="UP001519271"/>
    </source>
</evidence>
<proteinExistence type="predicted"/>
<dbReference type="RefSeq" id="WP_209460105.1">
    <property type="nucleotide sequence ID" value="NZ_JAGGKC010000021.1"/>
</dbReference>
<name>A0ABS4G5U8_9CLOT</name>
<organism evidence="1 2">
    <name type="scientific">Youngiibacter multivorans</name>
    <dbReference type="NCBI Taxonomy" id="937251"/>
    <lineage>
        <taxon>Bacteria</taxon>
        <taxon>Bacillati</taxon>
        <taxon>Bacillota</taxon>
        <taxon>Clostridia</taxon>
        <taxon>Eubacteriales</taxon>
        <taxon>Clostridiaceae</taxon>
        <taxon>Youngiibacter</taxon>
    </lineage>
</organism>
<comment type="caution">
    <text evidence="1">The sequence shown here is derived from an EMBL/GenBank/DDBJ whole genome shotgun (WGS) entry which is preliminary data.</text>
</comment>
<dbReference type="InterPro" id="IPR046117">
    <property type="entry name" value="DUF6054"/>
</dbReference>